<dbReference type="CDD" id="cd04301">
    <property type="entry name" value="NAT_SF"/>
    <property type="match status" value="1"/>
</dbReference>
<name>A0AA41Q5L7_9ACTN</name>
<dbReference type="Pfam" id="PF00583">
    <property type="entry name" value="Acetyltransf_1"/>
    <property type="match status" value="1"/>
</dbReference>
<dbReference type="EMBL" id="JAKFHA010000029">
    <property type="protein sequence ID" value="MCF2532000.1"/>
    <property type="molecule type" value="Genomic_DNA"/>
</dbReference>
<keyword evidence="5" id="KW-1185">Reference proteome</keyword>
<dbReference type="PANTHER" id="PTHR43877">
    <property type="entry name" value="AMINOALKYLPHOSPHONATE N-ACETYLTRANSFERASE-RELATED-RELATED"/>
    <property type="match status" value="1"/>
</dbReference>
<dbReference type="SUPFAM" id="SSF55729">
    <property type="entry name" value="Acyl-CoA N-acyltransferases (Nat)"/>
    <property type="match status" value="1"/>
</dbReference>
<dbReference type="InterPro" id="IPR050832">
    <property type="entry name" value="Bact_Acetyltransf"/>
</dbReference>
<sequence>MLIEPRDFTDPAVVALAAEAVAELDMRYPEDADKGRPLDPSAEFLVAVGDDGTVLGIGALARIDDETAEIKRMYVPPAGRGQGVAKQLLAALEALAVERGARRIKLGTGTRQPEAIALYGKHGYMEIPVYGIYRTNPLCVCFGKDLPGPSAA</sequence>
<evidence type="ECO:0000256" key="2">
    <source>
        <dbReference type="ARBA" id="ARBA00023315"/>
    </source>
</evidence>
<evidence type="ECO:0000313" key="4">
    <source>
        <dbReference type="EMBL" id="MCF2532000.1"/>
    </source>
</evidence>
<dbReference type="InterPro" id="IPR016181">
    <property type="entry name" value="Acyl_CoA_acyltransferase"/>
</dbReference>
<keyword evidence="2" id="KW-0012">Acyltransferase</keyword>
<protein>
    <submittedName>
        <fullName evidence="4">GNAT family N-acetyltransferase</fullName>
    </submittedName>
</protein>
<evidence type="ECO:0000259" key="3">
    <source>
        <dbReference type="PROSITE" id="PS51186"/>
    </source>
</evidence>
<keyword evidence="1" id="KW-0808">Transferase</keyword>
<gene>
    <name evidence="4" type="ORF">LZ495_32955</name>
</gene>
<dbReference type="Proteomes" id="UP001165378">
    <property type="component" value="Unassembled WGS sequence"/>
</dbReference>
<dbReference type="Gene3D" id="3.40.630.30">
    <property type="match status" value="1"/>
</dbReference>
<accession>A0AA41Q5L7</accession>
<comment type="caution">
    <text evidence="4">The sequence shown here is derived from an EMBL/GenBank/DDBJ whole genome shotgun (WGS) entry which is preliminary data.</text>
</comment>
<organism evidence="4 5">
    <name type="scientific">Yinghuangia soli</name>
    <dbReference type="NCBI Taxonomy" id="2908204"/>
    <lineage>
        <taxon>Bacteria</taxon>
        <taxon>Bacillati</taxon>
        <taxon>Actinomycetota</taxon>
        <taxon>Actinomycetes</taxon>
        <taxon>Kitasatosporales</taxon>
        <taxon>Streptomycetaceae</taxon>
        <taxon>Yinghuangia</taxon>
    </lineage>
</organism>
<evidence type="ECO:0000313" key="5">
    <source>
        <dbReference type="Proteomes" id="UP001165378"/>
    </source>
</evidence>
<dbReference type="GO" id="GO:0016747">
    <property type="term" value="F:acyltransferase activity, transferring groups other than amino-acyl groups"/>
    <property type="evidence" value="ECO:0007669"/>
    <property type="project" value="InterPro"/>
</dbReference>
<dbReference type="AlphaFoldDB" id="A0AA41Q5L7"/>
<proteinExistence type="predicted"/>
<dbReference type="PANTHER" id="PTHR43877:SF2">
    <property type="entry name" value="AMINOALKYLPHOSPHONATE N-ACETYLTRANSFERASE-RELATED"/>
    <property type="match status" value="1"/>
</dbReference>
<feature type="domain" description="N-acetyltransferase" evidence="3">
    <location>
        <begin position="3"/>
        <end position="147"/>
    </location>
</feature>
<reference evidence="4" key="1">
    <citation type="submission" date="2022-01" db="EMBL/GenBank/DDBJ databases">
        <title>Genome-Based Taxonomic Classification of the Phylum Actinobacteria.</title>
        <authorList>
            <person name="Gao Y."/>
        </authorList>
    </citation>
    <scope>NUCLEOTIDE SEQUENCE</scope>
    <source>
        <strain evidence="4">KLBMP 8922</strain>
    </source>
</reference>
<evidence type="ECO:0000256" key="1">
    <source>
        <dbReference type="ARBA" id="ARBA00022679"/>
    </source>
</evidence>
<dbReference type="RefSeq" id="WP_235056722.1">
    <property type="nucleotide sequence ID" value="NZ_JAKFHA010000029.1"/>
</dbReference>
<dbReference type="PROSITE" id="PS51186">
    <property type="entry name" value="GNAT"/>
    <property type="match status" value="1"/>
</dbReference>
<dbReference type="InterPro" id="IPR000182">
    <property type="entry name" value="GNAT_dom"/>
</dbReference>